<dbReference type="EMBL" id="JBHSLD010000007">
    <property type="protein sequence ID" value="MFC5380733.1"/>
    <property type="molecule type" value="Genomic_DNA"/>
</dbReference>
<evidence type="ECO:0000259" key="2">
    <source>
        <dbReference type="Pfam" id="PF09339"/>
    </source>
</evidence>
<dbReference type="InterPro" id="IPR036390">
    <property type="entry name" value="WH_DNA-bd_sf"/>
</dbReference>
<dbReference type="InterPro" id="IPR005471">
    <property type="entry name" value="Tscrpt_reg_IclR_N"/>
</dbReference>
<gene>
    <name evidence="3" type="ORF">ACFPJ6_08020</name>
</gene>
<dbReference type="RefSeq" id="WP_340267723.1">
    <property type="nucleotide sequence ID" value="NZ_JBBEOG010000002.1"/>
</dbReference>
<dbReference type="SUPFAM" id="SSF53067">
    <property type="entry name" value="Actin-like ATPase domain"/>
    <property type="match status" value="1"/>
</dbReference>
<keyword evidence="4" id="KW-1185">Reference proteome</keyword>
<dbReference type="InterPro" id="IPR000600">
    <property type="entry name" value="ROK"/>
</dbReference>
<dbReference type="Pfam" id="PF09339">
    <property type="entry name" value="HTH_IclR"/>
    <property type="match status" value="1"/>
</dbReference>
<dbReference type="PANTHER" id="PTHR18964:SF149">
    <property type="entry name" value="BIFUNCTIONAL UDP-N-ACETYLGLUCOSAMINE 2-EPIMERASE_N-ACETYLMANNOSAMINE KINASE"/>
    <property type="match status" value="1"/>
</dbReference>
<dbReference type="Gene3D" id="3.30.420.40">
    <property type="match status" value="2"/>
</dbReference>
<protein>
    <submittedName>
        <fullName evidence="3">ROK family protein</fullName>
    </submittedName>
</protein>
<sequence>MSTRGTAAPADQLTVRRSNLSLVLQHLRDAGPRSRARIASDTGLNKATVSSLVAELIDRGLVSEGEVQRIGSVGRPGLSVELAGGTVVGVGVEVNADFVDVTALDLTHSVVLSARTPADMRALGEERALGLLVRCLREAFDALAGRGCTVVGTTVAVPALVDSRAGRVAVAPNLGWTDTPLADRLAVALAGHPVLGGAEPAVTVDNDANLGAIAEHALGVGRDADDLVYLAGEVGVGCGMVVGGTLVRGATGFTGEIGHAPLNPRLERCGCGRVGCWETQVGLGVLLQGCAHGPDDPLLDPAGDIDSRLGLVRDRAAADDERTCETLERVGIALGLGASVLVNIVNPRVLVLGGYFGLLAPLLLPYVVETLTERVVAPDGGGVEVRASELGFAAASRGGAVVALQTVFADPTRVGSPAV</sequence>
<dbReference type="InterPro" id="IPR043129">
    <property type="entry name" value="ATPase_NBD"/>
</dbReference>
<reference evidence="4" key="1">
    <citation type="journal article" date="2019" name="Int. J. Syst. Evol. Microbiol.">
        <title>The Global Catalogue of Microorganisms (GCM) 10K type strain sequencing project: providing services to taxonomists for standard genome sequencing and annotation.</title>
        <authorList>
            <consortium name="The Broad Institute Genomics Platform"/>
            <consortium name="The Broad Institute Genome Sequencing Center for Infectious Disease"/>
            <person name="Wu L."/>
            <person name="Ma J."/>
        </authorList>
    </citation>
    <scope>NUCLEOTIDE SEQUENCE [LARGE SCALE GENOMIC DNA]</scope>
    <source>
        <strain evidence="4">CCUG 43114</strain>
    </source>
</reference>
<feature type="domain" description="HTH iclR-type" evidence="2">
    <location>
        <begin position="23"/>
        <end position="63"/>
    </location>
</feature>
<proteinExistence type="inferred from homology"/>
<dbReference type="Proteomes" id="UP001596122">
    <property type="component" value="Unassembled WGS sequence"/>
</dbReference>
<comment type="caution">
    <text evidence="3">The sequence shown here is derived from an EMBL/GenBank/DDBJ whole genome shotgun (WGS) entry which is preliminary data.</text>
</comment>
<dbReference type="SUPFAM" id="SSF46785">
    <property type="entry name" value="Winged helix' DNA-binding domain"/>
    <property type="match status" value="1"/>
</dbReference>
<dbReference type="InterPro" id="IPR036388">
    <property type="entry name" value="WH-like_DNA-bd_sf"/>
</dbReference>
<evidence type="ECO:0000313" key="3">
    <source>
        <dbReference type="EMBL" id="MFC5380733.1"/>
    </source>
</evidence>
<dbReference type="PANTHER" id="PTHR18964">
    <property type="entry name" value="ROK (REPRESSOR, ORF, KINASE) FAMILY"/>
    <property type="match status" value="1"/>
</dbReference>
<evidence type="ECO:0000256" key="1">
    <source>
        <dbReference type="ARBA" id="ARBA00006479"/>
    </source>
</evidence>
<evidence type="ECO:0000313" key="4">
    <source>
        <dbReference type="Proteomes" id="UP001596122"/>
    </source>
</evidence>
<organism evidence="3 4">
    <name type="scientific">Aquipuribacter nitratireducens</name>
    <dbReference type="NCBI Taxonomy" id="650104"/>
    <lineage>
        <taxon>Bacteria</taxon>
        <taxon>Bacillati</taxon>
        <taxon>Actinomycetota</taxon>
        <taxon>Actinomycetes</taxon>
        <taxon>Micrococcales</taxon>
        <taxon>Intrasporangiaceae</taxon>
        <taxon>Aquipuribacter</taxon>
    </lineage>
</organism>
<accession>A0ABW0GMG8</accession>
<dbReference type="Gene3D" id="1.10.10.10">
    <property type="entry name" value="Winged helix-like DNA-binding domain superfamily/Winged helix DNA-binding domain"/>
    <property type="match status" value="1"/>
</dbReference>
<dbReference type="Pfam" id="PF00480">
    <property type="entry name" value="ROK"/>
    <property type="match status" value="1"/>
</dbReference>
<comment type="similarity">
    <text evidence="1">Belongs to the ROK (NagC/XylR) family.</text>
</comment>
<name>A0ABW0GMG8_9MICO</name>